<protein>
    <submittedName>
        <fullName evidence="2">Uncharacterized protein</fullName>
    </submittedName>
</protein>
<reference evidence="2" key="1">
    <citation type="submission" date="2016-11" db="UniProtKB">
        <authorList>
            <consortium name="WormBaseParasite"/>
        </authorList>
    </citation>
    <scope>IDENTIFICATION</scope>
</reference>
<keyword evidence="1" id="KW-1185">Reference proteome</keyword>
<organism evidence="1 2">
    <name type="scientific">Heterorhabditis bacteriophora</name>
    <name type="common">Entomopathogenic nematode worm</name>
    <dbReference type="NCBI Taxonomy" id="37862"/>
    <lineage>
        <taxon>Eukaryota</taxon>
        <taxon>Metazoa</taxon>
        <taxon>Ecdysozoa</taxon>
        <taxon>Nematoda</taxon>
        <taxon>Chromadorea</taxon>
        <taxon>Rhabditida</taxon>
        <taxon>Rhabditina</taxon>
        <taxon>Rhabditomorpha</taxon>
        <taxon>Strongyloidea</taxon>
        <taxon>Heterorhabditidae</taxon>
        <taxon>Heterorhabditis</taxon>
    </lineage>
</organism>
<dbReference type="WBParaSite" id="Hba_12857">
    <property type="protein sequence ID" value="Hba_12857"/>
    <property type="gene ID" value="Hba_12857"/>
</dbReference>
<name>A0A1I7X5Z8_HETBA</name>
<sequence length="254" mass="29071">MPAVYSSQPISGFTGHIPGSKWQVGSRYIAPVKVETKPNLWVSCWKLNKVKTKFQYPASVIPVLERTSGPKEEVLEDKSFQNGETMQLIEEPNEAIERSIEKQQDASEQPIKEYHNSQQENGPQYFFHLDTVFRIRAPRLRILIIAFWGFKEFYGIPNSGITPQRRSMASTTRTSRRAVNETKSAQFAKKFIIERRELVNRGRTVTAGEFSQTIKSPKQKRWQNNAVNDNDIPAVGYSGHMPGLFPFLHNVDEV</sequence>
<evidence type="ECO:0000313" key="1">
    <source>
        <dbReference type="Proteomes" id="UP000095283"/>
    </source>
</evidence>
<dbReference type="AlphaFoldDB" id="A0A1I7X5Z8"/>
<evidence type="ECO:0000313" key="2">
    <source>
        <dbReference type="WBParaSite" id="Hba_12857"/>
    </source>
</evidence>
<proteinExistence type="predicted"/>
<dbReference type="Proteomes" id="UP000095283">
    <property type="component" value="Unplaced"/>
</dbReference>
<accession>A0A1I7X5Z8</accession>